<dbReference type="Pfam" id="PF00916">
    <property type="entry name" value="Sulfate_transp"/>
    <property type="match status" value="1"/>
</dbReference>
<keyword evidence="2 5" id="KW-0812">Transmembrane</keyword>
<comment type="subcellular location">
    <subcellularLocation>
        <location evidence="1">Membrane</location>
        <topology evidence="1">Multi-pass membrane protein</topology>
    </subcellularLocation>
</comment>
<sequence length="122" mass="13205">LPKPRLPRFDLLSKIIIDALVIAIVAFAVSLSLAKIFAKKHKYRIDANQELIALGSANVFASLFSCYPSSASLSRSSVQEKTGGRTQVAGLVSSAFMLVFLLFLGPLLYHLPKISPDIGSEK</sequence>
<feature type="transmembrane region" description="Helical" evidence="5">
    <location>
        <begin position="15"/>
        <end position="38"/>
    </location>
</feature>
<evidence type="ECO:0000313" key="8">
    <source>
        <dbReference type="Proteomes" id="UP000759131"/>
    </source>
</evidence>
<feature type="domain" description="SLC26A/SulP transporter" evidence="6">
    <location>
        <begin position="1"/>
        <end position="114"/>
    </location>
</feature>
<feature type="non-terminal residue" evidence="7">
    <location>
        <position position="122"/>
    </location>
</feature>
<proteinExistence type="predicted"/>
<dbReference type="PANTHER" id="PTHR11814">
    <property type="entry name" value="SULFATE TRANSPORTER"/>
    <property type="match status" value="1"/>
</dbReference>
<dbReference type="GO" id="GO:0055085">
    <property type="term" value="P:transmembrane transport"/>
    <property type="evidence" value="ECO:0007669"/>
    <property type="project" value="InterPro"/>
</dbReference>
<dbReference type="EMBL" id="CAJPIZ010021755">
    <property type="protein sequence ID" value="CAG2117730.1"/>
    <property type="molecule type" value="Genomic_DNA"/>
</dbReference>
<evidence type="ECO:0000256" key="5">
    <source>
        <dbReference type="SAM" id="Phobius"/>
    </source>
</evidence>
<dbReference type="Proteomes" id="UP000759131">
    <property type="component" value="Unassembled WGS sequence"/>
</dbReference>
<keyword evidence="3 5" id="KW-1133">Transmembrane helix</keyword>
<keyword evidence="4 5" id="KW-0472">Membrane</keyword>
<evidence type="ECO:0000256" key="2">
    <source>
        <dbReference type="ARBA" id="ARBA00022692"/>
    </source>
</evidence>
<gene>
    <name evidence="7" type="ORF">OSB1V03_LOCUS17683</name>
</gene>
<keyword evidence="8" id="KW-1185">Reference proteome</keyword>
<reference evidence="7" key="1">
    <citation type="submission" date="2020-11" db="EMBL/GenBank/DDBJ databases">
        <authorList>
            <person name="Tran Van P."/>
        </authorList>
    </citation>
    <scope>NUCLEOTIDE SEQUENCE</scope>
</reference>
<organism evidence="7">
    <name type="scientific">Medioppia subpectinata</name>
    <dbReference type="NCBI Taxonomy" id="1979941"/>
    <lineage>
        <taxon>Eukaryota</taxon>
        <taxon>Metazoa</taxon>
        <taxon>Ecdysozoa</taxon>
        <taxon>Arthropoda</taxon>
        <taxon>Chelicerata</taxon>
        <taxon>Arachnida</taxon>
        <taxon>Acari</taxon>
        <taxon>Acariformes</taxon>
        <taxon>Sarcoptiformes</taxon>
        <taxon>Oribatida</taxon>
        <taxon>Brachypylina</taxon>
        <taxon>Oppioidea</taxon>
        <taxon>Oppiidae</taxon>
        <taxon>Medioppia</taxon>
    </lineage>
</organism>
<evidence type="ECO:0000259" key="6">
    <source>
        <dbReference type="Pfam" id="PF00916"/>
    </source>
</evidence>
<dbReference type="InterPro" id="IPR011547">
    <property type="entry name" value="SLC26A/SulP_dom"/>
</dbReference>
<evidence type="ECO:0000313" key="7">
    <source>
        <dbReference type="EMBL" id="CAD7639145.1"/>
    </source>
</evidence>
<dbReference type="GO" id="GO:0016020">
    <property type="term" value="C:membrane"/>
    <property type="evidence" value="ECO:0007669"/>
    <property type="project" value="UniProtKB-SubCell"/>
</dbReference>
<dbReference type="AlphaFoldDB" id="A0A7R9LF07"/>
<dbReference type="EMBL" id="OC876330">
    <property type="protein sequence ID" value="CAD7639145.1"/>
    <property type="molecule type" value="Genomic_DNA"/>
</dbReference>
<protein>
    <recommendedName>
        <fullName evidence="6">SLC26A/SulP transporter domain-containing protein</fullName>
    </recommendedName>
</protein>
<feature type="non-terminal residue" evidence="7">
    <location>
        <position position="1"/>
    </location>
</feature>
<dbReference type="OrthoDB" id="7365796at2759"/>
<name>A0A7R9LF07_9ACAR</name>
<evidence type="ECO:0000256" key="1">
    <source>
        <dbReference type="ARBA" id="ARBA00004141"/>
    </source>
</evidence>
<feature type="transmembrane region" description="Helical" evidence="5">
    <location>
        <begin position="90"/>
        <end position="109"/>
    </location>
</feature>
<accession>A0A7R9LF07</accession>
<evidence type="ECO:0000256" key="3">
    <source>
        <dbReference type="ARBA" id="ARBA00022989"/>
    </source>
</evidence>
<dbReference type="InterPro" id="IPR001902">
    <property type="entry name" value="SLC26A/SulP_fam"/>
</dbReference>
<evidence type="ECO:0000256" key="4">
    <source>
        <dbReference type="ARBA" id="ARBA00023136"/>
    </source>
</evidence>